<feature type="transmembrane region" description="Helical" evidence="1">
    <location>
        <begin position="117"/>
        <end position="137"/>
    </location>
</feature>
<evidence type="ECO:0008006" key="4">
    <source>
        <dbReference type="Google" id="ProtNLM"/>
    </source>
</evidence>
<organism evidence="2 3">
    <name type="scientific">Nocardioides ginsengisegetis</name>
    <dbReference type="NCBI Taxonomy" id="661491"/>
    <lineage>
        <taxon>Bacteria</taxon>
        <taxon>Bacillati</taxon>
        <taxon>Actinomycetota</taxon>
        <taxon>Actinomycetes</taxon>
        <taxon>Propionibacteriales</taxon>
        <taxon>Nocardioidaceae</taxon>
        <taxon>Nocardioides</taxon>
    </lineage>
</organism>
<feature type="transmembrane region" description="Helical" evidence="1">
    <location>
        <begin position="37"/>
        <end position="59"/>
    </location>
</feature>
<dbReference type="Proteomes" id="UP000580910">
    <property type="component" value="Unassembled WGS sequence"/>
</dbReference>
<evidence type="ECO:0000256" key="1">
    <source>
        <dbReference type="SAM" id="Phobius"/>
    </source>
</evidence>
<comment type="caution">
    <text evidence="2">The sequence shown here is derived from an EMBL/GenBank/DDBJ whole genome shotgun (WGS) entry which is preliminary data.</text>
</comment>
<feature type="transmembrane region" description="Helical" evidence="1">
    <location>
        <begin position="71"/>
        <end position="96"/>
    </location>
</feature>
<dbReference type="AlphaFoldDB" id="A0A7W3J1B1"/>
<accession>A0A7W3J1B1</accession>
<dbReference type="RefSeq" id="WP_182540007.1">
    <property type="nucleotide sequence ID" value="NZ_JACGXA010000001.1"/>
</dbReference>
<keyword evidence="1" id="KW-1133">Transmembrane helix</keyword>
<evidence type="ECO:0000313" key="2">
    <source>
        <dbReference type="EMBL" id="MBA8804468.1"/>
    </source>
</evidence>
<gene>
    <name evidence="2" type="ORF">FB382_002759</name>
</gene>
<dbReference type="EMBL" id="JACGXA010000001">
    <property type="protein sequence ID" value="MBA8804468.1"/>
    <property type="molecule type" value="Genomic_DNA"/>
</dbReference>
<keyword evidence="1" id="KW-0812">Transmembrane</keyword>
<feature type="transmembrane region" description="Helical" evidence="1">
    <location>
        <begin position="6"/>
        <end position="25"/>
    </location>
</feature>
<keyword evidence="1" id="KW-0472">Membrane</keyword>
<name>A0A7W3J1B1_9ACTN</name>
<reference evidence="2 3" key="1">
    <citation type="submission" date="2020-07" db="EMBL/GenBank/DDBJ databases">
        <title>Sequencing the genomes of 1000 actinobacteria strains.</title>
        <authorList>
            <person name="Klenk H.-P."/>
        </authorList>
    </citation>
    <scope>NUCLEOTIDE SEQUENCE [LARGE SCALE GENOMIC DNA]</scope>
    <source>
        <strain evidence="2 3">DSM 21349</strain>
    </source>
</reference>
<evidence type="ECO:0000313" key="3">
    <source>
        <dbReference type="Proteomes" id="UP000580910"/>
    </source>
</evidence>
<proteinExistence type="predicted"/>
<keyword evidence="3" id="KW-1185">Reference proteome</keyword>
<sequence>MSTQVIVYVLTALAAVVIVLTRLRLGNDDGGAGRFQVGNGLLNLHTGAGALALVTWLVYLVADESSALGGAATGIVALAFWWVVVVAGLLILVRWMPSHGRHASTGSEDTWSEGPGLSVLAHVGMLVGVCVFTWAYLTAAV</sequence>
<protein>
    <recommendedName>
        <fullName evidence="4">Integral membrane protein</fullName>
    </recommendedName>
</protein>